<dbReference type="SUPFAM" id="SSF81665">
    <property type="entry name" value="Calcium ATPase, transmembrane domain M"/>
    <property type="match status" value="1"/>
</dbReference>
<gene>
    <name evidence="4" type="ORF">AMON00008_LOCUS59938</name>
</gene>
<feature type="transmembrane region" description="Helical" evidence="2">
    <location>
        <begin position="1300"/>
        <end position="1317"/>
    </location>
</feature>
<keyword evidence="2" id="KW-0472">Membrane</keyword>
<evidence type="ECO:0000259" key="3">
    <source>
        <dbReference type="Pfam" id="PF00689"/>
    </source>
</evidence>
<feature type="transmembrane region" description="Helical" evidence="2">
    <location>
        <begin position="1131"/>
        <end position="1151"/>
    </location>
</feature>
<dbReference type="Gene3D" id="1.20.1110.10">
    <property type="entry name" value="Calcium-transporting ATPase, transmembrane domain"/>
    <property type="match status" value="1"/>
</dbReference>
<evidence type="ECO:0000256" key="1">
    <source>
        <dbReference type="SAM" id="MobiDB-lite"/>
    </source>
</evidence>
<keyword evidence="2" id="KW-0812">Transmembrane</keyword>
<proteinExistence type="predicted"/>
<organism evidence="4">
    <name type="scientific">Alexandrium monilatum</name>
    <dbReference type="NCBI Taxonomy" id="311494"/>
    <lineage>
        <taxon>Eukaryota</taxon>
        <taxon>Sar</taxon>
        <taxon>Alveolata</taxon>
        <taxon>Dinophyceae</taxon>
        <taxon>Gonyaulacales</taxon>
        <taxon>Pyrocystaceae</taxon>
        <taxon>Alexandrium</taxon>
    </lineage>
</organism>
<feature type="transmembrane region" description="Helical" evidence="2">
    <location>
        <begin position="1050"/>
        <end position="1071"/>
    </location>
</feature>
<dbReference type="PANTHER" id="PTHR13219:SF6">
    <property type="entry name" value="TRANSMEMBRANE PROTEIN 94"/>
    <property type="match status" value="1"/>
</dbReference>
<dbReference type="GO" id="GO:0000166">
    <property type="term" value="F:nucleotide binding"/>
    <property type="evidence" value="ECO:0007669"/>
    <property type="project" value="InterPro"/>
</dbReference>
<keyword evidence="2" id="KW-1133">Transmembrane helix</keyword>
<feature type="transmembrane region" description="Helical" evidence="2">
    <location>
        <begin position="1083"/>
        <end position="1103"/>
    </location>
</feature>
<feature type="transmembrane region" description="Helical" evidence="2">
    <location>
        <begin position="329"/>
        <end position="346"/>
    </location>
</feature>
<feature type="region of interest" description="Disordered" evidence="1">
    <location>
        <begin position="1"/>
        <end position="22"/>
    </location>
</feature>
<feature type="transmembrane region" description="Helical" evidence="2">
    <location>
        <begin position="292"/>
        <end position="309"/>
    </location>
</feature>
<dbReference type="InterPro" id="IPR023298">
    <property type="entry name" value="ATPase_P-typ_TM_dom_sf"/>
</dbReference>
<dbReference type="EMBL" id="HBNR01083710">
    <property type="protein sequence ID" value="CAE4661188.1"/>
    <property type="molecule type" value="Transcribed_RNA"/>
</dbReference>
<feature type="compositionally biased region" description="Low complexity" evidence="1">
    <location>
        <begin position="616"/>
        <end position="627"/>
    </location>
</feature>
<dbReference type="Gene3D" id="3.40.1110.10">
    <property type="entry name" value="Calcium-transporting ATPase, cytoplasmic domain N"/>
    <property type="match status" value="1"/>
</dbReference>
<feature type="compositionally biased region" description="Polar residues" evidence="1">
    <location>
        <begin position="640"/>
        <end position="659"/>
    </location>
</feature>
<dbReference type="InterPro" id="IPR039720">
    <property type="entry name" value="TMEM94"/>
</dbReference>
<dbReference type="InterPro" id="IPR006068">
    <property type="entry name" value="ATPase_P-typ_cation-transptr_C"/>
</dbReference>
<dbReference type="Pfam" id="PF13246">
    <property type="entry name" value="Cation_ATPase"/>
    <property type="match status" value="1"/>
</dbReference>
<evidence type="ECO:0000313" key="4">
    <source>
        <dbReference type="EMBL" id="CAE4661188.1"/>
    </source>
</evidence>
<feature type="compositionally biased region" description="Pro residues" evidence="1">
    <location>
        <begin position="7"/>
        <end position="17"/>
    </location>
</feature>
<feature type="domain" description="Cation-transporting P-type ATPase C-terminal" evidence="3">
    <location>
        <begin position="1079"/>
        <end position="1322"/>
    </location>
</feature>
<name>A0A7S4W8M3_9DINO</name>
<feature type="region of interest" description="Disordered" evidence="1">
    <location>
        <begin position="640"/>
        <end position="668"/>
    </location>
</feature>
<accession>A0A7S4W8M3</accession>
<protein>
    <recommendedName>
        <fullName evidence="3">Cation-transporting P-type ATPase C-terminal domain-containing protein</fullName>
    </recommendedName>
</protein>
<evidence type="ECO:0000256" key="2">
    <source>
        <dbReference type="SAM" id="Phobius"/>
    </source>
</evidence>
<sequence length="1350" mass="149125">MVSKEGVPPPPPAPPADESPALHGLSTTVADERLVEEVEVVVSKFLKHVKEVTWKSCLSFLQTQEGSVTLLCSAVILCVAAYTLDYKVFGEVILVLPFHFLAWYISFRLPRAEQLRAVAKVRECLERFNSSGASDVQCTKISGGVDASGDADKGDGLTNHEAVPPSSFCVSVLRDRAWRQIPYNMIVQGDVFKLRDGEVFPCRAERLAVRPPYGAVPTGESHEAGSVFLALGVNGGRDIRSTPTICSFLALSTACIPMVTKFLQTAQKASEGRMDTVFFELAALARGRLRNLSLGAFLATALAFGLWLLRPAVLQQPIGWQLQRGLLPFRLTMCLLPLMPVILLQITDVWGNARIQALFEWHAGLAEDERLKGSSEEEASPGSGEIDASSVPLQWQLRQLLDILRQGLDGPTNLMHTLNSTTVVCFCDKEGLLTDTCTTVDEVCVCSVAEGASAAPSPVQEEEPAPAPGGNVVSLDREQTPARPITSKFRTIVLDVQSDKDAASGLRFEHPEWRNCLPLLKPLGLGMAVSRQPRELMRPSEGAALHDLSVSDLLQAMHHGYSAAMHDCLCNVSQLIGFKDQVVAGFPDVKFCMEIYRPVKCDPPLRASTNELPTAPGGSSHFPGFSSEHGRPHVAVQRVTTPSAGSENSTVQALGSSRQDLQEMESSPMRHVEYDPHGFKQGVTNFSRTLLTWFVQDTRDGSYQMFCKAKPKRLLPKCTYYFNGSKLMPLKEEDKQELMRIVLQWKASGLSAVAFAYRPLTTQPELEVCGRLGRHSFFCSTEGPDGTHEVMELRPGSCSEVPSELASAVDSLHSDQVLLGMAGVKLCASVQMASYAEALQGAGIRFQVYSTEGEKRTRTLGAQLGLDTGWNCLISLEPSRCEFKNMMGQVVLPSGIPNIRRHTKEVDNVPLLVSLYSKASPWRAQQMISILQENSECVTCVGSALQPNFETFRQANISVSVLVGNVPQCRRCLGRREPREHRPGQTDNAKDYKDLFIFSTTTMRAEYQLAADLTSLPCALQARHSYTNGEQRTLGVLFNAIKESRRCVDCILMVIIHYLCGAVQLAVIVALQSILCLPPPLEGLHVFAMLFVLLPTVSFALLFNAPSPQLMKELPLKKQDEKTLAQPGRLMLFYTIRSVPNALVVIAAFMYDLHRVFEWQLEEARKGPNWNGALAAACDSFDWIWWFSGDWPSCAAAMSVAPHRESAGRIFLGQRADIHEASCALVHAQQWGALLFVIYEVGLAFTFLDRYESLLKRGPLSNKVLCAVAIMILLVHMAVGSVMITISCGSDWHSIHLPRWESWVACIGIWPLFAIFVSECTKRRDRRYHVQMQKTLRVLFNTRLGMWSPR</sequence>
<dbReference type="InterPro" id="IPR023299">
    <property type="entry name" value="ATPase_P-typ_cyto_dom_N"/>
</dbReference>
<feature type="transmembrane region" description="Helical" evidence="2">
    <location>
        <begin position="1260"/>
        <end position="1280"/>
    </location>
</feature>
<dbReference type="PANTHER" id="PTHR13219">
    <property type="entry name" value="TRANSMEMBRANE PROTEIN 94"/>
    <property type="match status" value="1"/>
</dbReference>
<reference evidence="4" key="1">
    <citation type="submission" date="2021-01" db="EMBL/GenBank/DDBJ databases">
        <authorList>
            <person name="Corre E."/>
            <person name="Pelletier E."/>
            <person name="Niang G."/>
            <person name="Scheremetjew M."/>
            <person name="Finn R."/>
            <person name="Kale V."/>
            <person name="Holt S."/>
            <person name="Cochrane G."/>
            <person name="Meng A."/>
            <person name="Brown T."/>
            <person name="Cohen L."/>
        </authorList>
    </citation>
    <scope>NUCLEOTIDE SEQUENCE</scope>
    <source>
        <strain evidence="4">CCMP3105</strain>
    </source>
</reference>
<feature type="region of interest" description="Disordered" evidence="1">
    <location>
        <begin position="454"/>
        <end position="473"/>
    </location>
</feature>
<dbReference type="SUPFAM" id="SSF81660">
    <property type="entry name" value="Metal cation-transporting ATPase, ATP-binding domain N"/>
    <property type="match status" value="1"/>
</dbReference>
<dbReference type="Pfam" id="PF00689">
    <property type="entry name" value="Cation_ATPase_C"/>
    <property type="match status" value="1"/>
</dbReference>
<feature type="region of interest" description="Disordered" evidence="1">
    <location>
        <begin position="607"/>
        <end position="627"/>
    </location>
</feature>